<evidence type="ECO:0000259" key="16">
    <source>
        <dbReference type="Pfam" id="PF22666"/>
    </source>
</evidence>
<evidence type="ECO:0000256" key="7">
    <source>
        <dbReference type="ARBA" id="ARBA00022801"/>
    </source>
</evidence>
<evidence type="ECO:0000256" key="10">
    <source>
        <dbReference type="ARBA" id="ARBA00038429"/>
    </source>
</evidence>
<keyword evidence="9" id="KW-0326">Glycosidase</keyword>
<evidence type="ECO:0000256" key="8">
    <source>
        <dbReference type="ARBA" id="ARBA00023180"/>
    </source>
</evidence>
<dbReference type="GO" id="GO:0006516">
    <property type="term" value="P:glycoprotein catabolic process"/>
    <property type="evidence" value="ECO:0007669"/>
    <property type="project" value="TreeGrafter"/>
</dbReference>
<evidence type="ECO:0000259" key="13">
    <source>
        <dbReference type="Pfam" id="PF00703"/>
    </source>
</evidence>
<dbReference type="AlphaFoldDB" id="A0A857J6Z9"/>
<dbReference type="GO" id="GO:0004567">
    <property type="term" value="F:beta-mannosidase activity"/>
    <property type="evidence" value="ECO:0007669"/>
    <property type="project" value="UniProtKB-EC"/>
</dbReference>
<dbReference type="InterPro" id="IPR008979">
    <property type="entry name" value="Galactose-bd-like_sf"/>
</dbReference>
<keyword evidence="18" id="KW-1185">Reference proteome</keyword>
<evidence type="ECO:0000256" key="2">
    <source>
        <dbReference type="ARBA" id="ARBA00004613"/>
    </source>
</evidence>
<dbReference type="SUPFAM" id="SSF49303">
    <property type="entry name" value="beta-Galactosidase/glucuronidase domain"/>
    <property type="match status" value="2"/>
</dbReference>
<dbReference type="RefSeq" id="WP_160552102.1">
    <property type="nucleotide sequence ID" value="NZ_CP047650.1"/>
</dbReference>
<evidence type="ECO:0000256" key="4">
    <source>
        <dbReference type="ARBA" id="ARBA00011738"/>
    </source>
</evidence>
<evidence type="ECO:0000256" key="9">
    <source>
        <dbReference type="ARBA" id="ARBA00023295"/>
    </source>
</evidence>
<comment type="catalytic activity">
    <reaction evidence="1">
        <text>Hydrolysis of terminal, non-reducing beta-D-mannose residues in beta-D-mannosides.</text>
        <dbReference type="EC" id="3.2.1.25"/>
    </reaction>
</comment>
<evidence type="ECO:0000256" key="11">
    <source>
        <dbReference type="ARBA" id="ARBA00041069"/>
    </source>
</evidence>
<dbReference type="InterPro" id="IPR017853">
    <property type="entry name" value="GH"/>
</dbReference>
<accession>A0A857J6Z9</accession>
<comment type="similarity">
    <text evidence="10">Belongs to the glycosyl hydrolase 2 family. Beta-mannosidase B subfamily.</text>
</comment>
<dbReference type="InterPro" id="IPR006102">
    <property type="entry name" value="Ig-like_GH2"/>
</dbReference>
<protein>
    <recommendedName>
        <fullName evidence="11">Beta-mannosidase B</fullName>
        <ecNumber evidence="5">3.2.1.25</ecNumber>
    </recommendedName>
    <alternativeName>
        <fullName evidence="12">Mannanase B</fullName>
    </alternativeName>
</protein>
<evidence type="ECO:0000259" key="15">
    <source>
        <dbReference type="Pfam" id="PF17786"/>
    </source>
</evidence>
<evidence type="ECO:0000256" key="12">
    <source>
        <dbReference type="ARBA" id="ARBA00041614"/>
    </source>
</evidence>
<evidence type="ECO:0000256" key="6">
    <source>
        <dbReference type="ARBA" id="ARBA00022525"/>
    </source>
</evidence>
<dbReference type="InterPro" id="IPR050887">
    <property type="entry name" value="Beta-mannosidase_GH2"/>
</dbReference>
<evidence type="ECO:0000256" key="1">
    <source>
        <dbReference type="ARBA" id="ARBA00000829"/>
    </source>
</evidence>
<comment type="pathway">
    <text evidence="3">Glycan metabolism; N-glycan degradation.</text>
</comment>
<dbReference type="Pfam" id="PF17786">
    <property type="entry name" value="Mannosidase_ig"/>
    <property type="match status" value="1"/>
</dbReference>
<dbReference type="PANTHER" id="PTHR43730">
    <property type="entry name" value="BETA-MANNOSIDASE"/>
    <property type="match status" value="1"/>
</dbReference>
<dbReference type="Gene3D" id="2.60.40.10">
    <property type="entry name" value="Immunoglobulins"/>
    <property type="match status" value="2"/>
</dbReference>
<dbReference type="InterPro" id="IPR041447">
    <property type="entry name" value="Mannosidase_ig"/>
</dbReference>
<name>A0A857J6Z9_9BURK</name>
<keyword evidence="8" id="KW-0325">Glycoprotein</keyword>
<dbReference type="PANTHER" id="PTHR43730:SF1">
    <property type="entry name" value="BETA-MANNOSIDASE"/>
    <property type="match status" value="1"/>
</dbReference>
<keyword evidence="7 17" id="KW-0378">Hydrolase</keyword>
<feature type="domain" description="Beta-mannosidase-like galactose-binding" evidence="16">
    <location>
        <begin position="29"/>
        <end position="183"/>
    </location>
</feature>
<feature type="domain" description="Glycoside hydrolase family 2 immunoglobulin-like beta-sandwich" evidence="13">
    <location>
        <begin position="247"/>
        <end position="299"/>
    </location>
</feature>
<comment type="subunit">
    <text evidence="4">Homodimer.</text>
</comment>
<dbReference type="EC" id="3.2.1.25" evidence="5"/>
<evidence type="ECO:0000313" key="17">
    <source>
        <dbReference type="EMBL" id="QHI98585.1"/>
    </source>
</evidence>
<dbReference type="InterPro" id="IPR013783">
    <property type="entry name" value="Ig-like_fold"/>
</dbReference>
<organism evidence="17 18">
    <name type="scientific">Xylophilus rhododendri</name>
    <dbReference type="NCBI Taxonomy" id="2697032"/>
    <lineage>
        <taxon>Bacteria</taxon>
        <taxon>Pseudomonadati</taxon>
        <taxon>Pseudomonadota</taxon>
        <taxon>Betaproteobacteria</taxon>
        <taxon>Burkholderiales</taxon>
        <taxon>Xylophilus</taxon>
    </lineage>
</organism>
<gene>
    <name evidence="17" type="ORF">GT347_11610</name>
</gene>
<dbReference type="EMBL" id="CP047650">
    <property type="protein sequence ID" value="QHI98585.1"/>
    <property type="molecule type" value="Genomic_DNA"/>
</dbReference>
<dbReference type="SUPFAM" id="SSF51445">
    <property type="entry name" value="(Trans)glycosidases"/>
    <property type="match status" value="1"/>
</dbReference>
<feature type="domain" description="Beta-mannosidase Ig-fold" evidence="14">
    <location>
        <begin position="766"/>
        <end position="815"/>
    </location>
</feature>
<dbReference type="GO" id="GO:0005576">
    <property type="term" value="C:extracellular region"/>
    <property type="evidence" value="ECO:0007669"/>
    <property type="project" value="UniProtKB-SubCell"/>
</dbReference>
<dbReference type="Pfam" id="PF17753">
    <property type="entry name" value="Ig_mannosidase"/>
    <property type="match status" value="1"/>
</dbReference>
<evidence type="ECO:0000313" key="18">
    <source>
        <dbReference type="Proteomes" id="UP000464787"/>
    </source>
</evidence>
<comment type="subcellular location">
    <subcellularLocation>
        <location evidence="2">Secreted</location>
    </subcellularLocation>
</comment>
<dbReference type="KEGG" id="xyk:GT347_11610"/>
<proteinExistence type="inferred from homology"/>
<keyword evidence="6" id="KW-0964">Secreted</keyword>
<dbReference type="GO" id="GO:0005975">
    <property type="term" value="P:carbohydrate metabolic process"/>
    <property type="evidence" value="ECO:0007669"/>
    <property type="project" value="InterPro"/>
</dbReference>
<dbReference type="SUPFAM" id="SSF49785">
    <property type="entry name" value="Galactose-binding domain-like"/>
    <property type="match status" value="1"/>
</dbReference>
<dbReference type="Pfam" id="PF22666">
    <property type="entry name" value="Glyco_hydro_2_N2"/>
    <property type="match status" value="1"/>
</dbReference>
<dbReference type="InterPro" id="IPR054593">
    <property type="entry name" value="Beta-mannosidase-like_N2"/>
</dbReference>
<dbReference type="Gene3D" id="3.20.20.80">
    <property type="entry name" value="Glycosidases"/>
    <property type="match status" value="1"/>
</dbReference>
<evidence type="ECO:0000256" key="5">
    <source>
        <dbReference type="ARBA" id="ARBA00012754"/>
    </source>
</evidence>
<dbReference type="Pfam" id="PF00703">
    <property type="entry name" value="Glyco_hydro_2"/>
    <property type="match status" value="1"/>
</dbReference>
<feature type="domain" description="Mannosidase Ig/CBM-like" evidence="15">
    <location>
        <begin position="656"/>
        <end position="748"/>
    </location>
</feature>
<dbReference type="Gene3D" id="2.60.120.260">
    <property type="entry name" value="Galactose-binding domain-like"/>
    <property type="match status" value="1"/>
</dbReference>
<reference evidence="17 18" key="1">
    <citation type="submission" date="2020-01" db="EMBL/GenBank/DDBJ databases">
        <title>Genome sequencing of strain KACC 21265.</title>
        <authorList>
            <person name="Heo J."/>
            <person name="Kim S.-J."/>
            <person name="Kim J.-S."/>
            <person name="Hong S.-B."/>
            <person name="Kwon S.-W."/>
        </authorList>
    </citation>
    <scope>NUCLEOTIDE SEQUENCE [LARGE SCALE GENOMIC DNA]</scope>
    <source>
        <strain evidence="17 18">KACC 21265</strain>
    </source>
</reference>
<sequence length="844" mass="92552">MAAALVLADWQMAMLPAGSATDPQAFAEHALAWCPAAVPGTAMAALFDAGQADFDRLPPLDAQDCWYRCRFETPAVAAPGERDVLVFEGLATLAECWLDGESILRSDNMFLAHEVDLAGRLQAGSHELLIRFASVQQALTARRPRPRWRTRLVEQQQLRWIRASLLGRIPGWTPAVPAIGPWKPVRLERRPGMEWLRTDCFAELQGDTGSVRFDGVLRIAGEQPTGQIEARLRVGDTEAVLALARIDATHWSASGSVTIEQVQRWWPHTHGTPELYAVSLVLTVDGAVQQRDLGRTGFRSIELHSQGDDFALDINGVRVFCRGACWTTTDILRLHGDPQAVRATLTLARDAGMNMLRVGGTMFYEAEHFYALCDELGILLWHDWMFANMDYPAEDAGFVASVEAEARQFLTRTRLSPSLGLLCGNSEVEQQAAMLGLEQPLWRNRLFGEVLPAIGAELRPDLPYWPSSPAGGAMPFQVDAGAAHYFGVGAYLQPLTDARRSGVRFTSECLAFANVPEPETVEGFLAEGQSPIHHARWKARVPRDSSAGWDFDDVRDHYLAQLFGVDPMRLRYADMDRYLALSRLASGEAMRAALAEWRRQGSSCAGAIVWFLRDLWPGAGWGVIDAHGIPKAAWFYLQRAMAPVALFAIDEGVNGLSLHAVNDGPRAIEAEVELTLWRNGEKQVAQGSKALTVPAHGSVQVRGDALFGHFTDSTWTYRFGPPGHDLAHALLRDTATGQAIASDFYFPQGHGFAVQPALGLSATMAPAGLDHYRLSVRCPRFAQAVAIDAPGFRISHNYFHLAPGEEKTVELSARKPGSRLRASLKAANGAERCVPTMAATETQA</sequence>
<dbReference type="InterPro" id="IPR036156">
    <property type="entry name" value="Beta-gal/glucu_dom_sf"/>
</dbReference>
<dbReference type="InterPro" id="IPR041625">
    <property type="entry name" value="Beta-mannosidase_Ig"/>
</dbReference>
<evidence type="ECO:0000259" key="14">
    <source>
        <dbReference type="Pfam" id="PF17753"/>
    </source>
</evidence>
<evidence type="ECO:0000256" key="3">
    <source>
        <dbReference type="ARBA" id="ARBA00004740"/>
    </source>
</evidence>
<dbReference type="Proteomes" id="UP000464787">
    <property type="component" value="Chromosome"/>
</dbReference>